<dbReference type="Proteomes" id="UP000186268">
    <property type="component" value="Unassembled WGS sequence"/>
</dbReference>
<feature type="signal peptide" evidence="1">
    <location>
        <begin position="1"/>
        <end position="22"/>
    </location>
</feature>
<proteinExistence type="predicted"/>
<feature type="chain" id="PRO_5012479794" evidence="1">
    <location>
        <begin position="23"/>
        <end position="127"/>
    </location>
</feature>
<gene>
    <name evidence="2" type="ORF">Xedl_00628</name>
</gene>
<dbReference type="AlphaFoldDB" id="A0A1Q5TYU1"/>
<evidence type="ECO:0000313" key="2">
    <source>
        <dbReference type="EMBL" id="OKP05397.1"/>
    </source>
</evidence>
<dbReference type="EMBL" id="MKGQ01000002">
    <property type="protein sequence ID" value="OKP05397.1"/>
    <property type="molecule type" value="Genomic_DNA"/>
</dbReference>
<name>A0A1Q5TYU1_9GAMM</name>
<protein>
    <submittedName>
        <fullName evidence="2">Uncharacterized protein</fullName>
    </submittedName>
</protein>
<sequence length="127" mass="14895">MKIKGSYCLFFILSVWFSQALALDLSYQGDIPVDNRPSGEYLKKKFSLNSSDYENWNMERVTKANALVEKGKKELKEYNGKFEKKSQGLPPNWYVQGLNAYPDIQQQYLRQERQFFLTHAKRLQSAN</sequence>
<evidence type="ECO:0000256" key="1">
    <source>
        <dbReference type="SAM" id="SignalP"/>
    </source>
</evidence>
<organism evidence="2 3">
    <name type="scientific">Xenorhabdus eapokensis</name>
    <dbReference type="NCBI Taxonomy" id="1873482"/>
    <lineage>
        <taxon>Bacteria</taxon>
        <taxon>Pseudomonadati</taxon>
        <taxon>Pseudomonadota</taxon>
        <taxon>Gammaproteobacteria</taxon>
        <taxon>Enterobacterales</taxon>
        <taxon>Morganellaceae</taxon>
        <taxon>Xenorhabdus</taxon>
    </lineage>
</organism>
<comment type="caution">
    <text evidence="2">The sequence shown here is derived from an EMBL/GenBank/DDBJ whole genome shotgun (WGS) entry which is preliminary data.</text>
</comment>
<evidence type="ECO:0000313" key="3">
    <source>
        <dbReference type="Proteomes" id="UP000186268"/>
    </source>
</evidence>
<dbReference type="OrthoDB" id="6465179at2"/>
<dbReference type="RefSeq" id="WP_074022571.1">
    <property type="nucleotide sequence ID" value="NZ_CAWNAG010000112.1"/>
</dbReference>
<dbReference type="STRING" id="1873482.Xedl_00628"/>
<accession>A0A1Q5TYU1</accession>
<keyword evidence="3" id="KW-1185">Reference proteome</keyword>
<keyword evidence="1" id="KW-0732">Signal</keyword>
<reference evidence="2 3" key="1">
    <citation type="submission" date="2016-09" db="EMBL/GenBank/DDBJ databases">
        <title>Xenorhabdus thuongxuanensis sp. nov. and Xenorhabdus eapokensis sp. nov., isolated from Steinernema species.</title>
        <authorList>
            <person name="Kaempfer P."/>
            <person name="Tobias N.J."/>
            <person name="Phan Ke L."/>
            <person name="Bode H.B."/>
            <person name="Glaeser S.P."/>
        </authorList>
    </citation>
    <scope>NUCLEOTIDE SEQUENCE [LARGE SCALE GENOMIC DNA]</scope>
    <source>
        <strain evidence="2 3">DL20</strain>
    </source>
</reference>